<keyword evidence="2" id="KW-0460">Magnesium</keyword>
<feature type="binding site" evidence="2">
    <location>
        <position position="188"/>
    </location>
    <ligand>
        <name>substrate</name>
    </ligand>
</feature>
<accession>A0A520N2N6</accession>
<sequence>MATSQNINKKYPKNIGIIMDGNGRWALKNALNISQGHKKGVSVVKNIVEESVKQGIQSLTLYAFSSENWKRPKAEINAIKNLVIEAINEQVPELKEKKVKLKFFGHISDFGKKIQDKISFAENETFSKDSKLDLNVALGYGGQQDILDMVIKVSKQVSKGKIKLEDLNEESINEFLSVPVNEIDLLIRTGGDKRISNFLLYQIAYAEIMFIDKFWPDFTQEDFAQCIDNFKNVSRRFGKRI</sequence>
<dbReference type="InterPro" id="IPR036424">
    <property type="entry name" value="UPP_synth-like_sf"/>
</dbReference>
<dbReference type="Gene3D" id="3.40.1180.10">
    <property type="entry name" value="Decaprenyl diphosphate synthase-like"/>
    <property type="match status" value="1"/>
</dbReference>
<dbReference type="GO" id="GO:0071555">
    <property type="term" value="P:cell wall organization"/>
    <property type="evidence" value="ECO:0007669"/>
    <property type="project" value="UniProtKB-KW"/>
</dbReference>
<feature type="binding site" evidence="2">
    <location>
        <position position="20"/>
    </location>
    <ligand>
        <name>Mg(2+)</name>
        <dbReference type="ChEBI" id="CHEBI:18420"/>
    </ligand>
</feature>
<feature type="binding site" evidence="2">
    <location>
        <begin position="21"/>
        <end position="24"/>
    </location>
    <ligand>
        <name>substrate</name>
    </ligand>
</feature>
<dbReference type="InterPro" id="IPR001441">
    <property type="entry name" value="UPP_synth-like"/>
</dbReference>
<keyword evidence="2" id="KW-0961">Cell wall biogenesis/degradation</keyword>
<dbReference type="EMBL" id="SHBJ01000032">
    <property type="protein sequence ID" value="RZO27669.1"/>
    <property type="molecule type" value="Genomic_DNA"/>
</dbReference>
<name>A0A520N2N6_9GAMM</name>
<dbReference type="EC" id="2.5.1.31" evidence="2"/>
<comment type="caution">
    <text evidence="3">The sequence shown here is derived from an EMBL/GenBank/DDBJ whole genome shotgun (WGS) entry which is preliminary data.</text>
</comment>
<comment type="caution">
    <text evidence="2">Lacks conserved residue(s) required for the propagation of feature annotation.</text>
</comment>
<comment type="similarity">
    <text evidence="2">Belongs to the UPP synthase family.</text>
</comment>
<comment type="catalytic activity">
    <reaction evidence="2">
        <text>8 isopentenyl diphosphate + (2E,6E)-farnesyl diphosphate = di-trans,octa-cis-undecaprenyl diphosphate + 8 diphosphate</text>
        <dbReference type="Rhea" id="RHEA:27551"/>
        <dbReference type="ChEBI" id="CHEBI:33019"/>
        <dbReference type="ChEBI" id="CHEBI:58405"/>
        <dbReference type="ChEBI" id="CHEBI:128769"/>
        <dbReference type="ChEBI" id="CHEBI:175763"/>
        <dbReference type="EC" id="2.5.1.31"/>
    </reaction>
</comment>
<feature type="binding site" evidence="2">
    <location>
        <position position="37"/>
    </location>
    <ligand>
        <name>substrate</name>
    </ligand>
</feature>
<dbReference type="PANTHER" id="PTHR10291">
    <property type="entry name" value="DEHYDRODOLICHYL DIPHOSPHATE SYNTHASE FAMILY MEMBER"/>
    <property type="match status" value="1"/>
</dbReference>
<dbReference type="Proteomes" id="UP000315283">
    <property type="component" value="Unassembled WGS sequence"/>
</dbReference>
<keyword evidence="2" id="KW-0573">Peptidoglycan synthesis</keyword>
<dbReference type="GO" id="GO:0000287">
    <property type="term" value="F:magnesium ion binding"/>
    <property type="evidence" value="ECO:0007669"/>
    <property type="project" value="UniProtKB-UniRule"/>
</dbReference>
<organism evidence="3 4">
    <name type="scientific">SAR86 cluster bacterium</name>
    <dbReference type="NCBI Taxonomy" id="2030880"/>
    <lineage>
        <taxon>Bacteria</taxon>
        <taxon>Pseudomonadati</taxon>
        <taxon>Pseudomonadota</taxon>
        <taxon>Gammaproteobacteria</taxon>
        <taxon>SAR86 cluster</taxon>
    </lineage>
</organism>
<dbReference type="SUPFAM" id="SSF64005">
    <property type="entry name" value="Undecaprenyl diphosphate synthase"/>
    <property type="match status" value="1"/>
</dbReference>
<feature type="active site" evidence="2">
    <location>
        <position position="20"/>
    </location>
</feature>
<evidence type="ECO:0000256" key="2">
    <source>
        <dbReference type="HAMAP-Rule" id="MF_01139"/>
    </source>
</evidence>
<feature type="binding site" evidence="2">
    <location>
        <position position="207"/>
    </location>
    <ligand>
        <name>Mg(2+)</name>
        <dbReference type="ChEBI" id="CHEBI:18420"/>
    </ligand>
</feature>
<comment type="subunit">
    <text evidence="2">Homodimer.</text>
</comment>
<keyword evidence="1 2" id="KW-0808">Transferase</keyword>
<dbReference type="HAMAP" id="MF_01139">
    <property type="entry name" value="ISPT"/>
    <property type="match status" value="1"/>
</dbReference>
<comment type="cofactor">
    <cofactor evidence="2">
        <name>Mg(2+)</name>
        <dbReference type="ChEBI" id="CHEBI:18420"/>
    </cofactor>
    <text evidence="2">Binds 2 magnesium ions per subunit.</text>
</comment>
<dbReference type="PANTHER" id="PTHR10291:SF0">
    <property type="entry name" value="DEHYDRODOLICHYL DIPHOSPHATE SYNTHASE 2"/>
    <property type="match status" value="1"/>
</dbReference>
<dbReference type="NCBIfam" id="TIGR00055">
    <property type="entry name" value="uppS"/>
    <property type="match status" value="1"/>
</dbReference>
<dbReference type="GO" id="GO:0016094">
    <property type="term" value="P:polyprenol biosynthetic process"/>
    <property type="evidence" value="ECO:0007669"/>
    <property type="project" value="TreeGrafter"/>
</dbReference>
<comment type="function">
    <text evidence="2">Catalyzes the sequential condensation of isopentenyl diphosphate (IPP) with (2E,6E)-farnesyl diphosphate (E,E-FPP) to yield (2Z,6Z,10Z,14Z,18Z,22Z,26Z,30Z,34E,38E)-undecaprenyl diphosphate (di-trans,octa-cis-UPP). UPP is the precursor of glycosyl carrier lipid in the biosynthesis of bacterial cell wall polysaccharide components such as peptidoglycan and lipopolysaccharide.</text>
</comment>
<keyword evidence="2" id="KW-0133">Cell shape</keyword>
<dbReference type="GO" id="GO:0008834">
    <property type="term" value="F:ditrans,polycis-undecaprenyl-diphosphate synthase [(2E,6E)-farnesyl-diphosphate specific] activity"/>
    <property type="evidence" value="ECO:0007669"/>
    <property type="project" value="UniProtKB-UniRule"/>
</dbReference>
<protein>
    <recommendedName>
        <fullName evidence="2">Ditrans,polycis-undecaprenyl-diphosphate synthase ((2E,6E)-farnesyl-diphosphate specific)</fullName>
        <ecNumber evidence="2">2.5.1.31</ecNumber>
    </recommendedName>
    <alternativeName>
        <fullName evidence="2">Ditrans,polycis-undecaprenylcistransferase</fullName>
    </alternativeName>
    <alternativeName>
        <fullName evidence="2">Undecaprenyl diphosphate synthase</fullName>
        <shortName evidence="2">UDS</shortName>
    </alternativeName>
    <alternativeName>
        <fullName evidence="2">Undecaprenyl pyrophosphate synthase</fullName>
        <shortName evidence="2">UPP synthase</shortName>
    </alternativeName>
</protein>
<dbReference type="AlphaFoldDB" id="A0A520N2N6"/>
<feature type="binding site" evidence="2">
    <location>
        <begin position="65"/>
        <end position="67"/>
    </location>
    <ligand>
        <name>substrate</name>
    </ligand>
</feature>
<evidence type="ECO:0000313" key="3">
    <source>
        <dbReference type="EMBL" id="RZO27669.1"/>
    </source>
</evidence>
<feature type="binding site" evidence="2">
    <location>
        <begin position="194"/>
        <end position="196"/>
    </location>
    <ligand>
        <name>substrate</name>
    </ligand>
</feature>
<dbReference type="GO" id="GO:0008360">
    <property type="term" value="P:regulation of cell shape"/>
    <property type="evidence" value="ECO:0007669"/>
    <property type="project" value="UniProtKB-KW"/>
</dbReference>
<proteinExistence type="inferred from homology"/>
<dbReference type="Pfam" id="PF01255">
    <property type="entry name" value="Prenyltransf"/>
    <property type="match status" value="1"/>
</dbReference>
<dbReference type="GO" id="GO:0009252">
    <property type="term" value="P:peptidoglycan biosynthetic process"/>
    <property type="evidence" value="ECO:0007669"/>
    <property type="project" value="UniProtKB-UniRule"/>
</dbReference>
<reference evidence="3 4" key="1">
    <citation type="submission" date="2019-02" db="EMBL/GenBank/DDBJ databases">
        <title>Prokaryotic population dynamics and viral predation in marine succession experiment using metagenomics: the confinement effect.</title>
        <authorList>
            <person name="Haro-Moreno J.M."/>
            <person name="Rodriguez-Valera F."/>
            <person name="Lopez-Perez M."/>
        </authorList>
    </citation>
    <scope>NUCLEOTIDE SEQUENCE [LARGE SCALE GENOMIC DNA]</scope>
    <source>
        <strain evidence="3">MED-G164</strain>
    </source>
</reference>
<feature type="binding site" evidence="2">
    <location>
        <position position="71"/>
    </location>
    <ligand>
        <name>substrate</name>
    </ligand>
</feature>
<evidence type="ECO:0000256" key="1">
    <source>
        <dbReference type="ARBA" id="ARBA00022679"/>
    </source>
</evidence>
<evidence type="ECO:0000313" key="4">
    <source>
        <dbReference type="Proteomes" id="UP000315283"/>
    </source>
</evidence>
<dbReference type="CDD" id="cd00475">
    <property type="entry name" value="Cis_IPPS"/>
    <property type="match status" value="1"/>
</dbReference>
<feature type="binding site" evidence="2">
    <location>
        <position position="25"/>
    </location>
    <ligand>
        <name>substrate</name>
    </ligand>
</feature>
<feature type="active site" description="Proton acceptor" evidence="2">
    <location>
        <position position="68"/>
    </location>
</feature>
<keyword evidence="2" id="KW-0479">Metal-binding</keyword>
<dbReference type="InterPro" id="IPR018520">
    <property type="entry name" value="UPP_synth-like_CS"/>
</dbReference>
<dbReference type="PROSITE" id="PS01066">
    <property type="entry name" value="UPP_SYNTHASE"/>
    <property type="match status" value="1"/>
</dbReference>
<feature type="binding site" evidence="2">
    <location>
        <position position="69"/>
    </location>
    <ligand>
        <name>substrate</name>
    </ligand>
</feature>
<gene>
    <name evidence="2 3" type="primary">uppS</name>
    <name evidence="3" type="ORF">EVA97_03900</name>
</gene>